<accession>A0AAV4ZGX1</accession>
<reference evidence="2" key="2">
    <citation type="submission" date="2021-08" db="EMBL/GenBank/DDBJ databases">
        <authorList>
            <person name="Tani A."/>
            <person name="Ola A."/>
            <person name="Ogura Y."/>
            <person name="Katsura K."/>
            <person name="Hayashi T."/>
        </authorList>
    </citation>
    <scope>NUCLEOTIDE SEQUENCE</scope>
    <source>
        <strain evidence="2">DSM 16372</strain>
    </source>
</reference>
<proteinExistence type="predicted"/>
<dbReference type="AlphaFoldDB" id="A0AAV4ZGX1"/>
<sequence length="111" mass="11913">MSRLTIDELAGAAALAFGVKWAAPLADALSREAGRTVAATQIHQWTSGARPVPAWVADVIVTVLKRHAHELQRQARATYAEAQRLELVLVPPLPEPEPDAEPEAEGPTMGM</sequence>
<dbReference type="Proteomes" id="UP001055247">
    <property type="component" value="Unassembled WGS sequence"/>
</dbReference>
<name>A0AAV4ZGX1_9HYPH</name>
<keyword evidence="3" id="KW-1185">Reference proteome</keyword>
<dbReference type="EMBL" id="BPQO01000002">
    <property type="protein sequence ID" value="GJD87116.1"/>
    <property type="molecule type" value="Genomic_DNA"/>
</dbReference>
<evidence type="ECO:0000256" key="1">
    <source>
        <dbReference type="SAM" id="MobiDB-lite"/>
    </source>
</evidence>
<evidence type="ECO:0000313" key="3">
    <source>
        <dbReference type="Proteomes" id="UP001055247"/>
    </source>
</evidence>
<gene>
    <name evidence="2" type="ORF">BHAOGJBA_0616</name>
</gene>
<reference evidence="2" key="1">
    <citation type="journal article" date="2016" name="Front. Microbiol.">
        <title>Genome Sequence of the Piezophilic, Mesophilic Sulfate-Reducing Bacterium Desulfovibrio indicus J2T.</title>
        <authorList>
            <person name="Cao J."/>
            <person name="Maignien L."/>
            <person name="Shao Z."/>
            <person name="Alain K."/>
            <person name="Jebbar M."/>
        </authorList>
    </citation>
    <scope>NUCLEOTIDE SEQUENCE</scope>
    <source>
        <strain evidence="2">DSM 16372</strain>
    </source>
</reference>
<protein>
    <submittedName>
        <fullName evidence="2">Uncharacterized protein</fullName>
    </submittedName>
</protein>
<evidence type="ECO:0000313" key="2">
    <source>
        <dbReference type="EMBL" id="GJD87116.1"/>
    </source>
</evidence>
<dbReference type="RefSeq" id="WP_238229403.1">
    <property type="nucleotide sequence ID" value="NZ_BPQO01000002.1"/>
</dbReference>
<comment type="caution">
    <text evidence="2">The sequence shown here is derived from an EMBL/GenBank/DDBJ whole genome shotgun (WGS) entry which is preliminary data.</text>
</comment>
<organism evidence="2 3">
    <name type="scientific">Methylobacterium hispanicum</name>
    <dbReference type="NCBI Taxonomy" id="270350"/>
    <lineage>
        <taxon>Bacteria</taxon>
        <taxon>Pseudomonadati</taxon>
        <taxon>Pseudomonadota</taxon>
        <taxon>Alphaproteobacteria</taxon>
        <taxon>Hyphomicrobiales</taxon>
        <taxon>Methylobacteriaceae</taxon>
        <taxon>Methylobacterium</taxon>
    </lineage>
</organism>
<feature type="region of interest" description="Disordered" evidence="1">
    <location>
        <begin position="91"/>
        <end position="111"/>
    </location>
</feature>